<feature type="transmembrane region" description="Helical" evidence="11">
    <location>
        <begin position="121"/>
        <end position="144"/>
    </location>
</feature>
<dbReference type="PANTHER" id="PTHR10110:SF86">
    <property type="entry name" value="SODIUM_HYDROGEN EXCHANGER 7"/>
    <property type="match status" value="1"/>
</dbReference>
<evidence type="ECO:0000256" key="1">
    <source>
        <dbReference type="ARBA" id="ARBA00004651"/>
    </source>
</evidence>
<feature type="region of interest" description="Disordered" evidence="10">
    <location>
        <begin position="587"/>
        <end position="640"/>
    </location>
</feature>
<keyword evidence="9" id="KW-0739">Sodium transport</keyword>
<evidence type="ECO:0000256" key="2">
    <source>
        <dbReference type="ARBA" id="ARBA00022448"/>
    </source>
</evidence>
<keyword evidence="7" id="KW-0406">Ion transport</keyword>
<keyword evidence="6" id="KW-0915">Sodium</keyword>
<dbReference type="GO" id="GO:0098719">
    <property type="term" value="P:sodium ion import across plasma membrane"/>
    <property type="evidence" value="ECO:0007669"/>
    <property type="project" value="TreeGrafter"/>
</dbReference>
<feature type="transmembrane region" description="Helical" evidence="11">
    <location>
        <begin position="29"/>
        <end position="47"/>
    </location>
</feature>
<gene>
    <name evidence="13" type="ORF">FNF29_05419</name>
</gene>
<dbReference type="Gene3D" id="2.60.120.10">
    <property type="entry name" value="Jelly Rolls"/>
    <property type="match status" value="1"/>
</dbReference>
<feature type="compositionally biased region" description="Low complexity" evidence="10">
    <location>
        <begin position="1092"/>
        <end position="1112"/>
    </location>
</feature>
<evidence type="ECO:0000313" key="13">
    <source>
        <dbReference type="EMBL" id="KAA0150179.1"/>
    </source>
</evidence>
<dbReference type="InterPro" id="IPR000595">
    <property type="entry name" value="cNMP-bd_dom"/>
</dbReference>
<feature type="compositionally biased region" description="Basic and acidic residues" evidence="10">
    <location>
        <begin position="863"/>
        <end position="878"/>
    </location>
</feature>
<keyword evidence="5 11" id="KW-1133">Transmembrane helix</keyword>
<dbReference type="Proteomes" id="UP000323011">
    <property type="component" value="Unassembled WGS sequence"/>
</dbReference>
<dbReference type="PROSITE" id="PS50042">
    <property type="entry name" value="CNMP_BINDING_3"/>
    <property type="match status" value="1"/>
</dbReference>
<comment type="caution">
    <text evidence="13">The sequence shown here is derived from an EMBL/GenBank/DDBJ whole genome shotgun (WGS) entry which is preliminary data.</text>
</comment>
<dbReference type="InterPro" id="IPR018422">
    <property type="entry name" value="Cation/H_exchanger_CPA1"/>
</dbReference>
<feature type="transmembrane region" description="Helical" evidence="11">
    <location>
        <begin position="421"/>
        <end position="440"/>
    </location>
</feature>
<dbReference type="GO" id="GO:0005886">
    <property type="term" value="C:plasma membrane"/>
    <property type="evidence" value="ECO:0007669"/>
    <property type="project" value="UniProtKB-SubCell"/>
</dbReference>
<keyword evidence="14" id="KW-1185">Reference proteome</keyword>
<feature type="compositionally biased region" description="Gly residues" evidence="10">
    <location>
        <begin position="1246"/>
        <end position="1274"/>
    </location>
</feature>
<dbReference type="GO" id="GO:0015385">
    <property type="term" value="F:sodium:proton antiporter activity"/>
    <property type="evidence" value="ECO:0007669"/>
    <property type="project" value="InterPro"/>
</dbReference>
<feature type="region of interest" description="Disordered" evidence="10">
    <location>
        <begin position="852"/>
        <end position="916"/>
    </location>
</feature>
<feature type="transmembrane region" description="Helical" evidence="11">
    <location>
        <begin position="54"/>
        <end position="73"/>
    </location>
</feature>
<evidence type="ECO:0000256" key="7">
    <source>
        <dbReference type="ARBA" id="ARBA00023065"/>
    </source>
</evidence>
<proteinExistence type="predicted"/>
<evidence type="ECO:0000259" key="12">
    <source>
        <dbReference type="PROSITE" id="PS50042"/>
    </source>
</evidence>
<dbReference type="PANTHER" id="PTHR10110">
    <property type="entry name" value="SODIUM/HYDROGEN EXCHANGER"/>
    <property type="match status" value="1"/>
</dbReference>
<reference evidence="13 14" key="1">
    <citation type="submission" date="2019-07" db="EMBL/GenBank/DDBJ databases">
        <title>Genomes of Cafeteria roenbergensis.</title>
        <authorList>
            <person name="Fischer M.G."/>
            <person name="Hackl T."/>
            <person name="Roman M."/>
        </authorList>
    </citation>
    <scope>NUCLEOTIDE SEQUENCE [LARGE SCALE GENOMIC DNA]</scope>
    <source>
        <strain evidence="13 14">BVI</strain>
    </source>
</reference>
<comment type="subcellular location">
    <subcellularLocation>
        <location evidence="1">Cell membrane</location>
        <topology evidence="1">Multi-pass membrane protein</topology>
    </subcellularLocation>
</comment>
<dbReference type="SUPFAM" id="SSF51206">
    <property type="entry name" value="cAMP-binding domain-like"/>
    <property type="match status" value="1"/>
</dbReference>
<evidence type="ECO:0000313" key="14">
    <source>
        <dbReference type="Proteomes" id="UP000323011"/>
    </source>
</evidence>
<dbReference type="GO" id="GO:0051453">
    <property type="term" value="P:regulation of intracellular pH"/>
    <property type="evidence" value="ECO:0007669"/>
    <property type="project" value="TreeGrafter"/>
</dbReference>
<dbReference type="GO" id="GO:0015386">
    <property type="term" value="F:potassium:proton antiporter activity"/>
    <property type="evidence" value="ECO:0007669"/>
    <property type="project" value="TreeGrafter"/>
</dbReference>
<evidence type="ECO:0000256" key="5">
    <source>
        <dbReference type="ARBA" id="ARBA00022989"/>
    </source>
</evidence>
<keyword evidence="8 11" id="KW-0472">Membrane</keyword>
<organism evidence="13 14">
    <name type="scientific">Cafeteria roenbergensis</name>
    <name type="common">Marine flagellate</name>
    <dbReference type="NCBI Taxonomy" id="33653"/>
    <lineage>
        <taxon>Eukaryota</taxon>
        <taxon>Sar</taxon>
        <taxon>Stramenopiles</taxon>
        <taxon>Bigyra</taxon>
        <taxon>Opalozoa</taxon>
        <taxon>Bicosoecida</taxon>
        <taxon>Cafeteriaceae</taxon>
        <taxon>Cafeteria</taxon>
    </lineage>
</organism>
<dbReference type="Gene3D" id="6.10.140.1330">
    <property type="match status" value="1"/>
</dbReference>
<evidence type="ECO:0000256" key="4">
    <source>
        <dbReference type="ARBA" id="ARBA00022692"/>
    </source>
</evidence>
<feature type="compositionally biased region" description="Low complexity" evidence="10">
    <location>
        <begin position="886"/>
        <end position="896"/>
    </location>
</feature>
<feature type="region of interest" description="Disordered" evidence="10">
    <location>
        <begin position="1226"/>
        <end position="1309"/>
    </location>
</feature>
<feature type="transmembrane region" description="Helical" evidence="11">
    <location>
        <begin position="230"/>
        <end position="248"/>
    </location>
</feature>
<feature type="transmembrane region" description="Helical" evidence="11">
    <location>
        <begin position="93"/>
        <end position="114"/>
    </location>
</feature>
<evidence type="ECO:0000256" key="9">
    <source>
        <dbReference type="ARBA" id="ARBA00023201"/>
    </source>
</evidence>
<feature type="region of interest" description="Disordered" evidence="10">
    <location>
        <begin position="1081"/>
        <end position="1152"/>
    </location>
</feature>
<dbReference type="InterPro" id="IPR006153">
    <property type="entry name" value="Cation/H_exchanger_TM"/>
</dbReference>
<dbReference type="EMBL" id="VLTN01000036">
    <property type="protein sequence ID" value="KAA0150179.1"/>
    <property type="molecule type" value="Genomic_DNA"/>
</dbReference>
<dbReference type="InterPro" id="IPR018490">
    <property type="entry name" value="cNMP-bd_dom_sf"/>
</dbReference>
<evidence type="ECO:0000256" key="11">
    <source>
        <dbReference type="SAM" id="Phobius"/>
    </source>
</evidence>
<feature type="transmembrane region" description="Helical" evidence="11">
    <location>
        <begin position="278"/>
        <end position="298"/>
    </location>
</feature>
<evidence type="ECO:0000256" key="10">
    <source>
        <dbReference type="SAM" id="MobiDB-lite"/>
    </source>
</evidence>
<accession>A0A5A8CC07</accession>
<feature type="domain" description="Cyclic nucleotide-binding" evidence="12">
    <location>
        <begin position="984"/>
        <end position="1041"/>
    </location>
</feature>
<sequence length="1342" mass="138366">MVQFGRSLSEDAGGGEHGGGAFAKDSTGGGLFLVLCLAIGLLTRNVLAPNMPFPYTVILLIIGLGLGALSNVTDGSQFQDAVNTWANIDPHTILVVFLPTLIFESAFSVDFHIFRRSFWQLFILAVPGMAIGTGLTAAVGVYLFPYQWSWEASLMFGSILAATDPVAVVALLKELGASKQLETLIEGESLLNDGTAIVAFTAFRGMVLGEEKTIEELVGFGMQLSLGGPLLGAIFAAISIVALSYLYNDAVSEITVTVVGCYSVFMIAEATMLHTSGVLAVVTLGVLMSGFGKVHVSPEVEHAMHGFWEMLSYFSNTVIFLLSGVIIAHKTLYSEHIDLQDWGYLLALYALLHAIRLVVVLVCWPALACCGYHVDWRRAAVLTYAGLRGAVGLSLGLIVEQTTLFDAALAKAHPDGRYDKAFRAHVLFFVAGIAFLTLLVNGSTTKALLGALGLQGEPKASKQLFRQSCQLLNNRVEQRAAELQRDPHLLRADWRQLWAYLPVPTADVYRQRRSKGHIFTTRGEQNRLPPRLRNRWMRYAERFDEAFGVEPEPGEGAPPHLLGDASAMKRAAGPLGGSHVDNPAAAAAATADAGGGGHGNDGDSAAPAESPAEAADGSSTPGSTEGLPPPESPGASAGNSALLRTSASGRAARLQLLVECASNFAAGHEAAAGKARFWGVGGEEGAAAAVVAEAHAEAGRAEELLRSIEEAFPEVVRATQTGLAVRALLIAERREIESLARDGALEPSQAERLLDANSASTKKATLHPPSLDLPSVRQLIRGMAFASGVDGAVIDKLKAASRRRLIPAGSPIFGVAQPATAVVLLVSGQAALLAPNAAVVADRGFHVGFTADGDDGYDSAADSPRETAARRGDRSERADADDEAAAFDAVGATDGDSPVSSTSGRATPDSGPLEGSTPPVVVAAARRAAVSSPLGGRFPGSAGFGSAMPGSGGPVAAARGSAKSLSRAQSAAAAGRVLLRRSEGPGTLLGLLAVLEGTPHLADARARTPVEVVELAAPALRGAMAASPALTRNLWAAAAARVAELFLDTFAECSPEAIQEAVATGVLVVPAGPHAVRDLTMPGAEPANRPLSSRAARAGRAAGMSRAASSTGGSLGGGRMSRLASEMTEVKPPPSQTLKAGTSRGSLSSPGHGVSGWISTDGDTFILLRGSLLQRGQTRLVPAVHAFRTIHPCAEPLRFSSGSLLLRLSAECMRRLADTVRAEASLDGTDLPRGGRGSAGRAMGAGPHGGADGGGGRGAGGGGGGGAGSGGGSGLRLRRPPGAPRLVEGSASPIAGNGGGMGRAPSHGDVAAARAAEKFQFRSLVENSERLAAGLPGARNRS</sequence>
<feature type="compositionally biased region" description="Polar residues" evidence="10">
    <location>
        <begin position="1136"/>
        <end position="1149"/>
    </location>
</feature>
<keyword evidence="2" id="KW-0813">Transport</keyword>
<evidence type="ECO:0000256" key="3">
    <source>
        <dbReference type="ARBA" id="ARBA00022475"/>
    </source>
</evidence>
<dbReference type="Pfam" id="PF00999">
    <property type="entry name" value="Na_H_Exchanger"/>
    <property type="match status" value="1"/>
</dbReference>
<dbReference type="InterPro" id="IPR014710">
    <property type="entry name" value="RmlC-like_jellyroll"/>
</dbReference>
<feature type="transmembrane region" description="Helical" evidence="11">
    <location>
        <begin position="344"/>
        <end position="367"/>
    </location>
</feature>
<name>A0A5A8CC07_CAFRO</name>
<evidence type="ECO:0000256" key="6">
    <source>
        <dbReference type="ARBA" id="ARBA00023053"/>
    </source>
</evidence>
<protein>
    <recommendedName>
        <fullName evidence="12">Cyclic nucleotide-binding domain-containing protein</fullName>
    </recommendedName>
</protein>
<feature type="transmembrane region" description="Helical" evidence="11">
    <location>
        <begin position="150"/>
        <end position="172"/>
    </location>
</feature>
<evidence type="ECO:0000256" key="8">
    <source>
        <dbReference type="ARBA" id="ARBA00023136"/>
    </source>
</evidence>
<feature type="transmembrane region" description="Helical" evidence="11">
    <location>
        <begin position="310"/>
        <end position="332"/>
    </location>
</feature>
<dbReference type="CDD" id="cd00038">
    <property type="entry name" value="CAP_ED"/>
    <property type="match status" value="1"/>
</dbReference>
<feature type="compositionally biased region" description="Low complexity" evidence="10">
    <location>
        <begin position="602"/>
        <end position="619"/>
    </location>
</feature>
<keyword evidence="4 11" id="KW-0812">Transmembrane</keyword>
<keyword evidence="3" id="KW-1003">Cell membrane</keyword>